<evidence type="ECO:0000313" key="1">
    <source>
        <dbReference type="EMBL" id="KAF9480422.1"/>
    </source>
</evidence>
<evidence type="ECO:0000313" key="2">
    <source>
        <dbReference type="Proteomes" id="UP000807469"/>
    </source>
</evidence>
<keyword evidence="2" id="KW-1185">Reference proteome</keyword>
<organism evidence="1 2">
    <name type="scientific">Pholiota conissans</name>
    <dbReference type="NCBI Taxonomy" id="109636"/>
    <lineage>
        <taxon>Eukaryota</taxon>
        <taxon>Fungi</taxon>
        <taxon>Dikarya</taxon>
        <taxon>Basidiomycota</taxon>
        <taxon>Agaricomycotina</taxon>
        <taxon>Agaricomycetes</taxon>
        <taxon>Agaricomycetidae</taxon>
        <taxon>Agaricales</taxon>
        <taxon>Agaricineae</taxon>
        <taxon>Strophariaceae</taxon>
        <taxon>Pholiota</taxon>
    </lineage>
</organism>
<comment type="caution">
    <text evidence="1">The sequence shown here is derived from an EMBL/GenBank/DDBJ whole genome shotgun (WGS) entry which is preliminary data.</text>
</comment>
<dbReference type="EMBL" id="MU155194">
    <property type="protein sequence ID" value="KAF9480422.1"/>
    <property type="molecule type" value="Genomic_DNA"/>
</dbReference>
<dbReference type="Proteomes" id="UP000807469">
    <property type="component" value="Unassembled WGS sequence"/>
</dbReference>
<proteinExistence type="predicted"/>
<protein>
    <submittedName>
        <fullName evidence="1">Uncharacterized protein</fullName>
    </submittedName>
</protein>
<gene>
    <name evidence="1" type="ORF">BDN70DRAFT_611491</name>
</gene>
<name>A0A9P5Z3F9_9AGAR</name>
<accession>A0A9P5Z3F9</accession>
<sequence>MQEIPSANLPRLSTAVVFAHMNSGCLKGLIRRCSLPHMSTRFPGACWPCTHPAPPIDDSYVFLFGVMISIQHATMKGSDTSPCAMYSLLMLSIQSSK</sequence>
<dbReference type="AlphaFoldDB" id="A0A9P5Z3F9"/>
<reference evidence="1" key="1">
    <citation type="submission" date="2020-11" db="EMBL/GenBank/DDBJ databases">
        <authorList>
            <consortium name="DOE Joint Genome Institute"/>
            <person name="Ahrendt S."/>
            <person name="Riley R."/>
            <person name="Andreopoulos W."/>
            <person name="Labutti K."/>
            <person name="Pangilinan J."/>
            <person name="Ruiz-Duenas F.J."/>
            <person name="Barrasa J.M."/>
            <person name="Sanchez-Garcia M."/>
            <person name="Camarero S."/>
            <person name="Miyauchi S."/>
            <person name="Serrano A."/>
            <person name="Linde D."/>
            <person name="Babiker R."/>
            <person name="Drula E."/>
            <person name="Ayuso-Fernandez I."/>
            <person name="Pacheco R."/>
            <person name="Padilla G."/>
            <person name="Ferreira P."/>
            <person name="Barriuso J."/>
            <person name="Kellner H."/>
            <person name="Castanera R."/>
            <person name="Alfaro M."/>
            <person name="Ramirez L."/>
            <person name="Pisabarro A.G."/>
            <person name="Kuo A."/>
            <person name="Tritt A."/>
            <person name="Lipzen A."/>
            <person name="He G."/>
            <person name="Yan M."/>
            <person name="Ng V."/>
            <person name="Cullen D."/>
            <person name="Martin F."/>
            <person name="Rosso M.-N."/>
            <person name="Henrissat B."/>
            <person name="Hibbett D."/>
            <person name="Martinez A.T."/>
            <person name="Grigoriev I.V."/>
        </authorList>
    </citation>
    <scope>NUCLEOTIDE SEQUENCE</scope>
    <source>
        <strain evidence="1">CIRM-BRFM 674</strain>
    </source>
</reference>